<protein>
    <recommendedName>
        <fullName evidence="2">SAP domain-containing protein</fullName>
    </recommendedName>
</protein>
<proteinExistence type="predicted"/>
<dbReference type="EMBL" id="MK500566">
    <property type="protein sequence ID" value="QBK91929.1"/>
    <property type="molecule type" value="Genomic_DNA"/>
</dbReference>
<dbReference type="Gene3D" id="3.40.1310.20">
    <property type="match status" value="1"/>
</dbReference>
<reference evidence="1" key="1">
    <citation type="journal article" date="2019" name="MBio">
        <title>Virus Genomes from Deep Sea Sediments Expand the Ocean Megavirome and Support Independent Origins of Viral Gigantism.</title>
        <authorList>
            <person name="Backstrom D."/>
            <person name="Yutin N."/>
            <person name="Jorgensen S.L."/>
            <person name="Dharamshi J."/>
            <person name="Homa F."/>
            <person name="Zaremba-Niedwiedzka K."/>
            <person name="Spang A."/>
            <person name="Wolf Y.I."/>
            <person name="Koonin E.V."/>
            <person name="Ettema T.J."/>
        </authorList>
    </citation>
    <scope>NUCLEOTIDE SEQUENCE</scope>
</reference>
<gene>
    <name evidence="1" type="ORF">LCPAC304_02700</name>
</gene>
<name>A0A481ZA04_9VIRU</name>
<accession>A0A481ZA04</accession>
<evidence type="ECO:0008006" key="2">
    <source>
        <dbReference type="Google" id="ProtNLM"/>
    </source>
</evidence>
<sequence length="275" mass="32783">MQIIVHQDIIKKGASQNAPLGCAENLLKDSFFGKDFLEGLSYNELLKLAKENGVNTSGKRGVVVRRLLPKKVQVPKVKPKPDFVNTGNRKWDRQYRRVLLGQRNYLWSKLRKARLYMDRKYRCYFMTWNTERKDWLERILAEDPEKYGMQLEMVNTRHVQAVIKFKYPRYPGPLLKAWEGVHLEKCYSIKGAFLYCTKESTRVGDKFYTKGWNFKRPLFEERQERQLKKSGYTRQEIVYAQREDPSCSCNNWSRICMSCTHKNKMIMERYFEDTI</sequence>
<organism evidence="1">
    <name type="scientific">Pithovirus LCPAC304</name>
    <dbReference type="NCBI Taxonomy" id="2506594"/>
    <lineage>
        <taxon>Viruses</taxon>
        <taxon>Pithoviruses</taxon>
    </lineage>
</organism>
<evidence type="ECO:0000313" key="1">
    <source>
        <dbReference type="EMBL" id="QBK91929.1"/>
    </source>
</evidence>